<dbReference type="AlphaFoldDB" id="A0A8T3BCL9"/>
<evidence type="ECO:0000256" key="1">
    <source>
        <dbReference type="SAM" id="MobiDB-lite"/>
    </source>
</evidence>
<feature type="compositionally biased region" description="Basic and acidic residues" evidence="1">
    <location>
        <begin position="24"/>
        <end position="35"/>
    </location>
</feature>
<feature type="compositionally biased region" description="Basic and acidic residues" evidence="1">
    <location>
        <begin position="1"/>
        <end position="11"/>
    </location>
</feature>
<reference evidence="2" key="1">
    <citation type="journal article" date="2022" name="Front. Genet.">
        <title>Chromosome-Scale Assembly of the Dendrobium nobile Genome Provides Insights Into the Molecular Mechanism of the Biosynthesis of the Medicinal Active Ingredient of Dendrobium.</title>
        <authorList>
            <person name="Xu Q."/>
            <person name="Niu S.-C."/>
            <person name="Li K.-L."/>
            <person name="Zheng P.-J."/>
            <person name="Zhang X.-J."/>
            <person name="Jia Y."/>
            <person name="Liu Y."/>
            <person name="Niu Y.-X."/>
            <person name="Yu L.-H."/>
            <person name="Chen D.-F."/>
            <person name="Zhang G.-Q."/>
        </authorList>
    </citation>
    <scope>NUCLEOTIDE SEQUENCE</scope>
    <source>
        <tissue evidence="2">Leaf</tissue>
    </source>
</reference>
<name>A0A8T3BCL9_DENNO</name>
<dbReference type="Proteomes" id="UP000829196">
    <property type="component" value="Unassembled WGS sequence"/>
</dbReference>
<accession>A0A8T3BCL9</accession>
<evidence type="ECO:0000313" key="2">
    <source>
        <dbReference type="EMBL" id="KAI0508186.1"/>
    </source>
</evidence>
<dbReference type="EMBL" id="JAGYWB010000010">
    <property type="protein sequence ID" value="KAI0508186.1"/>
    <property type="molecule type" value="Genomic_DNA"/>
</dbReference>
<gene>
    <name evidence="2" type="ORF">KFK09_014320</name>
</gene>
<comment type="caution">
    <text evidence="2">The sequence shown here is derived from an EMBL/GenBank/DDBJ whole genome shotgun (WGS) entry which is preliminary data.</text>
</comment>
<evidence type="ECO:0000313" key="3">
    <source>
        <dbReference type="Proteomes" id="UP000829196"/>
    </source>
</evidence>
<proteinExistence type="predicted"/>
<organism evidence="2 3">
    <name type="scientific">Dendrobium nobile</name>
    <name type="common">Orchid</name>
    <dbReference type="NCBI Taxonomy" id="94219"/>
    <lineage>
        <taxon>Eukaryota</taxon>
        <taxon>Viridiplantae</taxon>
        <taxon>Streptophyta</taxon>
        <taxon>Embryophyta</taxon>
        <taxon>Tracheophyta</taxon>
        <taxon>Spermatophyta</taxon>
        <taxon>Magnoliopsida</taxon>
        <taxon>Liliopsida</taxon>
        <taxon>Asparagales</taxon>
        <taxon>Orchidaceae</taxon>
        <taxon>Epidendroideae</taxon>
        <taxon>Malaxideae</taxon>
        <taxon>Dendrobiinae</taxon>
        <taxon>Dendrobium</taxon>
    </lineage>
</organism>
<keyword evidence="3" id="KW-1185">Reference proteome</keyword>
<feature type="region of interest" description="Disordered" evidence="1">
    <location>
        <begin position="1"/>
        <end position="38"/>
    </location>
</feature>
<protein>
    <submittedName>
        <fullName evidence="2">Uncharacterized protein</fullName>
    </submittedName>
</protein>
<sequence>MAEWKFGESSRQHVAGRRLVSGHNSDDTRGTERREKKAWRQSPQIWIYRCLCQPLYATELCRTERLTETGEAKAFQLLFEDLYWRLGSGDRVLILFGDLGIGEISWWGKSAAEFKQVYI</sequence>